<proteinExistence type="predicted"/>
<protein>
    <recommendedName>
        <fullName evidence="1">MULE transposase domain-containing protein</fullName>
    </recommendedName>
</protein>
<feature type="domain" description="MULE transposase" evidence="1">
    <location>
        <begin position="36"/>
        <end position="130"/>
    </location>
</feature>
<evidence type="ECO:0000313" key="2">
    <source>
        <dbReference type="Proteomes" id="UP001652660"/>
    </source>
</evidence>
<dbReference type="InterPro" id="IPR018289">
    <property type="entry name" value="MULE_transposase_dom"/>
</dbReference>
<name>A0ABM4WNP5_COFAR</name>
<dbReference type="RefSeq" id="XP_071933402.1">
    <property type="nucleotide sequence ID" value="XM_072077301.1"/>
</dbReference>
<keyword evidence="2" id="KW-1185">Reference proteome</keyword>
<dbReference type="GeneID" id="140036023"/>
<evidence type="ECO:0000313" key="3">
    <source>
        <dbReference type="RefSeq" id="XP_071933402.1"/>
    </source>
</evidence>
<gene>
    <name evidence="3" type="primary">LOC140036023</name>
</gene>
<accession>A0ABM4WNP5</accession>
<evidence type="ECO:0000259" key="1">
    <source>
        <dbReference type="Pfam" id="PF10551"/>
    </source>
</evidence>
<dbReference type="PANTHER" id="PTHR31973:SF191">
    <property type="entry name" value="OS05G0489400 PROTEIN"/>
    <property type="match status" value="1"/>
</dbReference>
<dbReference type="Pfam" id="PF10551">
    <property type="entry name" value="MULE"/>
    <property type="match status" value="1"/>
</dbReference>
<sequence length="155" mass="18029">METTLDKDSGKQRFQRLYICFEALKRGFKSGCRKIIGVDGCHLRGPHPGVLLTAVGIDPNDCVYPVAYAVVEAENKRSWKWFIEFLKYDLSINDQRNWSFISDRQKGLGSAIQEVIPDVEHRHCVKYLHNNFKKYHPGEALKECARSLYMRMFEN</sequence>
<dbReference type="Proteomes" id="UP001652660">
    <property type="component" value="Chromosome 2c"/>
</dbReference>
<dbReference type="PANTHER" id="PTHR31973">
    <property type="entry name" value="POLYPROTEIN, PUTATIVE-RELATED"/>
    <property type="match status" value="1"/>
</dbReference>
<organism evidence="2 3">
    <name type="scientific">Coffea arabica</name>
    <name type="common">Arabian coffee</name>
    <dbReference type="NCBI Taxonomy" id="13443"/>
    <lineage>
        <taxon>Eukaryota</taxon>
        <taxon>Viridiplantae</taxon>
        <taxon>Streptophyta</taxon>
        <taxon>Embryophyta</taxon>
        <taxon>Tracheophyta</taxon>
        <taxon>Spermatophyta</taxon>
        <taxon>Magnoliopsida</taxon>
        <taxon>eudicotyledons</taxon>
        <taxon>Gunneridae</taxon>
        <taxon>Pentapetalae</taxon>
        <taxon>asterids</taxon>
        <taxon>lamiids</taxon>
        <taxon>Gentianales</taxon>
        <taxon>Rubiaceae</taxon>
        <taxon>Ixoroideae</taxon>
        <taxon>Gardenieae complex</taxon>
        <taxon>Bertiereae - Coffeeae clade</taxon>
        <taxon>Coffeeae</taxon>
        <taxon>Coffea</taxon>
    </lineage>
</organism>
<reference evidence="3" key="1">
    <citation type="submission" date="2025-08" db="UniProtKB">
        <authorList>
            <consortium name="RefSeq"/>
        </authorList>
    </citation>
    <scope>IDENTIFICATION</scope>
    <source>
        <tissue evidence="3">Leaves</tissue>
    </source>
</reference>